<reference evidence="3 4" key="1">
    <citation type="submission" date="2020-08" db="EMBL/GenBank/DDBJ databases">
        <title>Genomic Encyclopedia of Type Strains, Phase IV (KMG-V): Genome sequencing to study the core and pangenomes of soil and plant-associated prokaryotes.</title>
        <authorList>
            <person name="Whitman W."/>
        </authorList>
    </citation>
    <scope>NUCLEOTIDE SEQUENCE [LARGE SCALE GENOMIC DNA]</scope>
    <source>
        <strain evidence="3 4">SEMIA 4087</strain>
    </source>
</reference>
<gene>
    <name evidence="3" type="ORF">GGD56_000789</name>
</gene>
<evidence type="ECO:0000259" key="2">
    <source>
        <dbReference type="Pfam" id="PF08028"/>
    </source>
</evidence>
<feature type="domain" description="Acyl-CoA dehydrogenase C-terminal" evidence="2">
    <location>
        <begin position="12"/>
        <end position="66"/>
    </location>
</feature>
<name>A0ABR6IH85_9HYPH</name>
<accession>A0ABR6IH85</accession>
<dbReference type="EMBL" id="JACIFX010000001">
    <property type="protein sequence ID" value="MBB4226969.1"/>
    <property type="molecule type" value="Genomic_DNA"/>
</dbReference>
<dbReference type="Pfam" id="PF08028">
    <property type="entry name" value="Acyl-CoA_dh_2"/>
    <property type="match status" value="1"/>
</dbReference>
<dbReference type="Gene3D" id="1.20.140.10">
    <property type="entry name" value="Butyryl-CoA Dehydrogenase, subunit A, domain 3"/>
    <property type="match status" value="1"/>
</dbReference>
<protein>
    <submittedName>
        <fullName evidence="3">Alkylation response protein AidB-like acyl-CoA dehydrogenase</fullName>
    </submittedName>
</protein>
<dbReference type="InterPro" id="IPR036250">
    <property type="entry name" value="AcylCo_DH-like_C"/>
</dbReference>
<organism evidence="3 4">
    <name type="scientific">Rhizobium mongolense</name>
    <dbReference type="NCBI Taxonomy" id="57676"/>
    <lineage>
        <taxon>Bacteria</taxon>
        <taxon>Pseudomonadati</taxon>
        <taxon>Pseudomonadota</taxon>
        <taxon>Alphaproteobacteria</taxon>
        <taxon>Hyphomicrobiales</taxon>
        <taxon>Rhizobiaceae</taxon>
        <taxon>Rhizobium/Agrobacterium group</taxon>
        <taxon>Rhizobium</taxon>
    </lineage>
</organism>
<sequence length="96" mass="10412">MDIARVQLEAATVSATLAVAGAKVLTTDAAIDASNALFELAGTQSAREGHNFDRHWQNARTHTLHDPVRWKFHVVRAWLGLGVFVAGGTIPKRRPA</sequence>
<evidence type="ECO:0000256" key="1">
    <source>
        <dbReference type="ARBA" id="ARBA00023002"/>
    </source>
</evidence>
<evidence type="ECO:0000313" key="3">
    <source>
        <dbReference type="EMBL" id="MBB4226969.1"/>
    </source>
</evidence>
<keyword evidence="4" id="KW-1185">Reference proteome</keyword>
<evidence type="ECO:0000313" key="4">
    <source>
        <dbReference type="Proteomes" id="UP000551353"/>
    </source>
</evidence>
<dbReference type="SUPFAM" id="SSF47203">
    <property type="entry name" value="Acyl-CoA dehydrogenase C-terminal domain-like"/>
    <property type="match status" value="1"/>
</dbReference>
<comment type="caution">
    <text evidence="3">The sequence shown here is derived from an EMBL/GenBank/DDBJ whole genome shotgun (WGS) entry which is preliminary data.</text>
</comment>
<proteinExistence type="predicted"/>
<keyword evidence="1" id="KW-0560">Oxidoreductase</keyword>
<dbReference type="InterPro" id="IPR013107">
    <property type="entry name" value="Acyl-CoA_DH_C"/>
</dbReference>
<dbReference type="Proteomes" id="UP000551353">
    <property type="component" value="Unassembled WGS sequence"/>
</dbReference>